<accession>A0ABW9JFH1</accession>
<evidence type="ECO:0000313" key="2">
    <source>
        <dbReference type="EMBL" id="MFN0291050.1"/>
    </source>
</evidence>
<dbReference type="Gene3D" id="2.120.10.10">
    <property type="match status" value="1"/>
</dbReference>
<dbReference type="CDD" id="cd15482">
    <property type="entry name" value="Sialidase_non-viral"/>
    <property type="match status" value="1"/>
</dbReference>
<reference evidence="2 3" key="1">
    <citation type="submission" date="2024-12" db="EMBL/GenBank/DDBJ databases">
        <authorList>
            <person name="Hu S."/>
        </authorList>
    </citation>
    <scope>NUCLEOTIDE SEQUENCE [LARGE SCALE GENOMIC DNA]</scope>
    <source>
        <strain evidence="2 3">P-25</strain>
    </source>
</reference>
<name>A0ABW9JFH1_9SPHI</name>
<dbReference type="EMBL" id="SRMP02000008">
    <property type="protein sequence ID" value="MFN0291050.1"/>
    <property type="molecule type" value="Genomic_DNA"/>
</dbReference>
<feature type="chain" id="PRO_5046521055" evidence="1">
    <location>
        <begin position="25"/>
        <end position="407"/>
    </location>
</feature>
<gene>
    <name evidence="2" type="ORF">E5L68_006585</name>
</gene>
<proteinExistence type="predicted"/>
<organism evidence="2 3">
    <name type="scientific">Pedobacter helvus</name>
    <dbReference type="NCBI Taxonomy" id="2563444"/>
    <lineage>
        <taxon>Bacteria</taxon>
        <taxon>Pseudomonadati</taxon>
        <taxon>Bacteroidota</taxon>
        <taxon>Sphingobacteriia</taxon>
        <taxon>Sphingobacteriales</taxon>
        <taxon>Sphingobacteriaceae</taxon>
        <taxon>Pedobacter</taxon>
    </lineage>
</organism>
<dbReference type="RefSeq" id="WP_246073665.1">
    <property type="nucleotide sequence ID" value="NZ_SRMP02000008.1"/>
</dbReference>
<keyword evidence="2" id="KW-0378">Hydrolase</keyword>
<keyword evidence="1" id="KW-0732">Signal</keyword>
<evidence type="ECO:0000313" key="3">
    <source>
        <dbReference type="Proteomes" id="UP001517367"/>
    </source>
</evidence>
<comment type="caution">
    <text evidence="2">The sequence shown here is derived from an EMBL/GenBank/DDBJ whole genome shotgun (WGS) entry which is preliminary data.</text>
</comment>
<protein>
    <submittedName>
        <fullName evidence="2">Sialidase family protein</fullName>
        <ecNumber evidence="2">3.2.1.-</ecNumber>
    </submittedName>
</protein>
<dbReference type="Proteomes" id="UP001517367">
    <property type="component" value="Unassembled WGS sequence"/>
</dbReference>
<dbReference type="InterPro" id="IPR036278">
    <property type="entry name" value="Sialidase_sf"/>
</dbReference>
<sequence length="407" mass="45310">MAIRNTLKVFALVVLGLINIIVAAQDQPDFGKVPGTVVAHKPKSAKVYLGSPSICKLPNGDYLVSYDNFGPSSTEHESAVSNIYRSTNKGKTWKPVAEINGAFWSKLFVHQNAVYLIGTNKHHGNLVLRKSIDNGTTWTNPDDSNHGLLLQGEYHVAPTPPMYSKGRIWRAIEDASGTDRKIWGPRYSAMMISAPQDADLLKAKSWTASNYIPMDSTYLNGNFGGWVEGNALVAPNGEIIDVLRVQDKKSFDEKAAIVHISADGKKASFDAGKDFIFFPGGSKKFVIRYDEKSKKYWTLTNYIPEDIKPGAMALPKVKYATHVRNTLALCSSTDLVNWKVNKVVLQHPDVLKHAFQYADWMVEGNDIVFVSRTAFDDGLGGAANNHNNNFITFHKIKRFRKYTNVIR</sequence>
<keyword evidence="2" id="KW-0326">Glycosidase</keyword>
<dbReference type="GO" id="GO:0016798">
    <property type="term" value="F:hydrolase activity, acting on glycosyl bonds"/>
    <property type="evidence" value="ECO:0007669"/>
    <property type="project" value="UniProtKB-KW"/>
</dbReference>
<keyword evidence="3" id="KW-1185">Reference proteome</keyword>
<dbReference type="EC" id="3.2.1.-" evidence="2"/>
<evidence type="ECO:0000256" key="1">
    <source>
        <dbReference type="SAM" id="SignalP"/>
    </source>
</evidence>
<feature type="signal peptide" evidence="1">
    <location>
        <begin position="1"/>
        <end position="24"/>
    </location>
</feature>
<dbReference type="SUPFAM" id="SSF50939">
    <property type="entry name" value="Sialidases"/>
    <property type="match status" value="1"/>
</dbReference>